<accession>A0A0H2RIC4</accession>
<dbReference type="GO" id="GO:0004674">
    <property type="term" value="F:protein serine/threonine kinase activity"/>
    <property type="evidence" value="ECO:0007669"/>
    <property type="project" value="TreeGrafter"/>
</dbReference>
<evidence type="ECO:0000259" key="5">
    <source>
        <dbReference type="PROSITE" id="PS50011"/>
    </source>
</evidence>
<keyword evidence="7" id="KW-1185">Reference proteome</keyword>
<keyword evidence="1" id="KW-0808">Transferase</keyword>
<dbReference type="InterPro" id="IPR008266">
    <property type="entry name" value="Tyr_kinase_AS"/>
</dbReference>
<dbReference type="InterPro" id="IPR011009">
    <property type="entry name" value="Kinase-like_dom_sf"/>
</dbReference>
<keyword evidence="2" id="KW-0547">Nucleotide-binding</keyword>
<evidence type="ECO:0000256" key="1">
    <source>
        <dbReference type="ARBA" id="ARBA00022679"/>
    </source>
</evidence>
<dbReference type="InParanoid" id="A0A0H2RIC4"/>
<evidence type="ECO:0000313" key="7">
    <source>
        <dbReference type="Proteomes" id="UP000053477"/>
    </source>
</evidence>
<dbReference type="OrthoDB" id="4062651at2759"/>
<dbReference type="PROSITE" id="PS00109">
    <property type="entry name" value="PROTEIN_KINASE_TYR"/>
    <property type="match status" value="1"/>
</dbReference>
<dbReference type="Gene3D" id="1.10.510.10">
    <property type="entry name" value="Transferase(Phosphotransferase) domain 1"/>
    <property type="match status" value="1"/>
</dbReference>
<feature type="domain" description="Protein kinase" evidence="5">
    <location>
        <begin position="1"/>
        <end position="233"/>
    </location>
</feature>
<proteinExistence type="predicted"/>
<evidence type="ECO:0000313" key="6">
    <source>
        <dbReference type="EMBL" id="KLO11549.1"/>
    </source>
</evidence>
<dbReference type="Proteomes" id="UP000053477">
    <property type="component" value="Unassembled WGS sequence"/>
</dbReference>
<dbReference type="InterPro" id="IPR000719">
    <property type="entry name" value="Prot_kinase_dom"/>
</dbReference>
<reference evidence="6 7" key="1">
    <citation type="submission" date="2015-04" db="EMBL/GenBank/DDBJ databases">
        <title>Complete genome sequence of Schizopora paradoxa KUC8140, a cosmopolitan wood degrader in East Asia.</title>
        <authorList>
            <consortium name="DOE Joint Genome Institute"/>
            <person name="Min B."/>
            <person name="Park H."/>
            <person name="Jang Y."/>
            <person name="Kim J.-J."/>
            <person name="Kim K.H."/>
            <person name="Pangilinan J."/>
            <person name="Lipzen A."/>
            <person name="Riley R."/>
            <person name="Grigoriev I.V."/>
            <person name="Spatafora J.W."/>
            <person name="Choi I.-G."/>
        </authorList>
    </citation>
    <scope>NUCLEOTIDE SEQUENCE [LARGE SCALE GENOMIC DNA]</scope>
    <source>
        <strain evidence="6 7">KUC8140</strain>
    </source>
</reference>
<evidence type="ECO:0000256" key="3">
    <source>
        <dbReference type="ARBA" id="ARBA00022777"/>
    </source>
</evidence>
<dbReference type="PANTHER" id="PTHR44329:SF288">
    <property type="entry name" value="MITOGEN-ACTIVATED PROTEIN KINASE KINASE KINASE 20"/>
    <property type="match status" value="1"/>
</dbReference>
<name>A0A0H2RIC4_9AGAM</name>
<organism evidence="6 7">
    <name type="scientific">Schizopora paradoxa</name>
    <dbReference type="NCBI Taxonomy" id="27342"/>
    <lineage>
        <taxon>Eukaryota</taxon>
        <taxon>Fungi</taxon>
        <taxon>Dikarya</taxon>
        <taxon>Basidiomycota</taxon>
        <taxon>Agaricomycotina</taxon>
        <taxon>Agaricomycetes</taxon>
        <taxon>Hymenochaetales</taxon>
        <taxon>Schizoporaceae</taxon>
        <taxon>Schizopora</taxon>
    </lineage>
</organism>
<dbReference type="STRING" id="27342.A0A0H2RIC4"/>
<dbReference type="EMBL" id="KQ085997">
    <property type="protein sequence ID" value="KLO11549.1"/>
    <property type="molecule type" value="Genomic_DNA"/>
</dbReference>
<dbReference type="InterPro" id="IPR001245">
    <property type="entry name" value="Ser-Thr/Tyr_kinase_cat_dom"/>
</dbReference>
<dbReference type="PANTHER" id="PTHR44329">
    <property type="entry name" value="SERINE/THREONINE-PROTEIN KINASE TNNI3K-RELATED"/>
    <property type="match status" value="1"/>
</dbReference>
<dbReference type="GO" id="GO:0005524">
    <property type="term" value="F:ATP binding"/>
    <property type="evidence" value="ECO:0007669"/>
    <property type="project" value="UniProtKB-KW"/>
</dbReference>
<dbReference type="Pfam" id="PF07714">
    <property type="entry name" value="PK_Tyr_Ser-Thr"/>
    <property type="match status" value="1"/>
</dbReference>
<keyword evidence="3 6" id="KW-0418">Kinase</keyword>
<dbReference type="InterPro" id="IPR051681">
    <property type="entry name" value="Ser/Thr_Kinases-Pseudokinases"/>
</dbReference>
<evidence type="ECO:0000256" key="4">
    <source>
        <dbReference type="ARBA" id="ARBA00022840"/>
    </source>
</evidence>
<keyword evidence="4" id="KW-0067">ATP-binding</keyword>
<evidence type="ECO:0000256" key="2">
    <source>
        <dbReference type="ARBA" id="ARBA00022741"/>
    </source>
</evidence>
<sequence>MFAFQECYKEVITWLRLRHPNVLPFIGINRSLFRPRIALLSPWMMNGTSLMYLKNHPEASRVDLIHGVAKGLDYLHLMKPVVMHGDLRGSNVLIDDCGQPLISDFGLVRIEDSLASITASSFSGRGSLRWQAPELLCPDQFPDIPCNITTKSDVYSFACLCLEIFTGYPPFPHLREISVLNEVAILDRRPARPNYCAPLGLGDEMWTLMQWCWHRHPAVRPTMQVVKLTLQRLCVRNIEGGSTDSQIPPSFTSPTQLQHDRLAFSRPTHLPLEDQIIKTSLRCAELRSKLFPQLEAIAPSFG</sequence>
<protein>
    <submittedName>
        <fullName evidence="6">Kinase-like protein</fullName>
    </submittedName>
</protein>
<dbReference type="AlphaFoldDB" id="A0A0H2RIC4"/>
<gene>
    <name evidence="6" type="ORF">SCHPADRAFT_855139</name>
</gene>
<dbReference type="SUPFAM" id="SSF56112">
    <property type="entry name" value="Protein kinase-like (PK-like)"/>
    <property type="match status" value="1"/>
</dbReference>
<dbReference type="PROSITE" id="PS50011">
    <property type="entry name" value="PROTEIN_KINASE_DOM"/>
    <property type="match status" value="1"/>
</dbReference>